<evidence type="ECO:0000313" key="1">
    <source>
        <dbReference type="EMBL" id="PSS08918.1"/>
    </source>
</evidence>
<organism evidence="1 2">
    <name type="scientific">Hermanssonia centrifuga</name>
    <dbReference type="NCBI Taxonomy" id="98765"/>
    <lineage>
        <taxon>Eukaryota</taxon>
        <taxon>Fungi</taxon>
        <taxon>Dikarya</taxon>
        <taxon>Basidiomycota</taxon>
        <taxon>Agaricomycotina</taxon>
        <taxon>Agaricomycetes</taxon>
        <taxon>Polyporales</taxon>
        <taxon>Meruliaceae</taxon>
        <taxon>Hermanssonia</taxon>
    </lineage>
</organism>
<sequence length="79" mass="8703">MSGIDLNTTIGALLLGGLVSAVQVQPDIYASALLDSFDMCLICHILYWYLVSNYGNPVSLAAPIWSIIYSKFTYESCMF</sequence>
<proteinExistence type="predicted"/>
<comment type="caution">
    <text evidence="1">The sequence shown here is derived from an EMBL/GenBank/DDBJ whole genome shotgun (WGS) entry which is preliminary data.</text>
</comment>
<keyword evidence="2" id="KW-1185">Reference proteome</keyword>
<dbReference type="Proteomes" id="UP000186601">
    <property type="component" value="Unassembled WGS sequence"/>
</dbReference>
<dbReference type="EMBL" id="MLYV02000328">
    <property type="protein sequence ID" value="PSS08918.1"/>
    <property type="molecule type" value="Genomic_DNA"/>
</dbReference>
<dbReference type="OrthoDB" id="3214861at2759"/>
<accession>A0A2R6QIT8</accession>
<reference evidence="1 2" key="1">
    <citation type="submission" date="2018-02" db="EMBL/GenBank/DDBJ databases">
        <title>Genome sequence of the basidiomycete white-rot fungus Phlebia centrifuga.</title>
        <authorList>
            <person name="Granchi Z."/>
            <person name="Peng M."/>
            <person name="de Vries R.P."/>
            <person name="Hilden K."/>
            <person name="Makela M.R."/>
            <person name="Grigoriev I."/>
            <person name="Riley R."/>
        </authorList>
    </citation>
    <scope>NUCLEOTIDE SEQUENCE [LARGE SCALE GENOMIC DNA]</scope>
    <source>
        <strain evidence="1 2">FBCC195</strain>
    </source>
</reference>
<protein>
    <submittedName>
        <fullName evidence="1">Uncharacterized protein</fullName>
    </submittedName>
</protein>
<name>A0A2R6QIT8_9APHY</name>
<evidence type="ECO:0000313" key="2">
    <source>
        <dbReference type="Proteomes" id="UP000186601"/>
    </source>
</evidence>
<gene>
    <name evidence="1" type="ORF">PHLCEN_2v3408</name>
</gene>
<dbReference type="AlphaFoldDB" id="A0A2R6QIT8"/>